<comment type="caution">
    <text evidence="2">The sequence shown here is derived from an EMBL/GenBank/DDBJ whole genome shotgun (WGS) entry which is preliminary data.</text>
</comment>
<dbReference type="RefSeq" id="WP_338146838.1">
    <property type="nucleotide sequence ID" value="NZ_JAAKZZ010000865.1"/>
</dbReference>
<proteinExistence type="predicted"/>
<gene>
    <name evidence="2" type="ORF">G5C65_36485</name>
</gene>
<name>A0A6G4X985_9ACTN</name>
<sequence length="207" mass="21052">GGMPPNCRLVYGHMGTILDRARHTGGLLVTVSSTAALESLHRSVPTAVLTDLGVREVLGNHYFLGSGCLTSWDRLDAGHLPEGDPEWAARQGAGAATAGTGPGGGPGGFRPARERVSELVALSRAADGGLPPLAPYYTPATAPGYLPGLLRRYGLGPDGAPLAGAAGGAGADGGPGVVRRALREAARGAYRHGVQRVAPVIRRVGEL</sequence>
<dbReference type="Proteomes" id="UP000477722">
    <property type="component" value="Unassembled WGS sequence"/>
</dbReference>
<organism evidence="2 3">
    <name type="scientific">Streptomyces boncukensis</name>
    <dbReference type="NCBI Taxonomy" id="2711219"/>
    <lineage>
        <taxon>Bacteria</taxon>
        <taxon>Bacillati</taxon>
        <taxon>Actinomycetota</taxon>
        <taxon>Actinomycetes</taxon>
        <taxon>Kitasatosporales</taxon>
        <taxon>Streptomycetaceae</taxon>
        <taxon>Streptomyces</taxon>
    </lineage>
</organism>
<feature type="region of interest" description="Disordered" evidence="1">
    <location>
        <begin position="82"/>
        <end position="111"/>
    </location>
</feature>
<keyword evidence="3" id="KW-1185">Reference proteome</keyword>
<accession>A0A6G4X985</accession>
<feature type="compositionally biased region" description="Low complexity" evidence="1">
    <location>
        <begin position="88"/>
        <end position="99"/>
    </location>
</feature>
<evidence type="ECO:0000313" key="2">
    <source>
        <dbReference type="EMBL" id="NGO73722.1"/>
    </source>
</evidence>
<feature type="non-terminal residue" evidence="2">
    <location>
        <position position="1"/>
    </location>
</feature>
<reference evidence="2 3" key="1">
    <citation type="submission" date="2020-02" db="EMBL/GenBank/DDBJ databases">
        <title>Whole-genome analyses of novel actinobacteria.</title>
        <authorList>
            <person name="Sahin N."/>
            <person name="Tatar D."/>
        </authorList>
    </citation>
    <scope>NUCLEOTIDE SEQUENCE [LARGE SCALE GENOMIC DNA]</scope>
    <source>
        <strain evidence="2 3">SB3404</strain>
    </source>
</reference>
<dbReference type="AlphaFoldDB" id="A0A6G4X985"/>
<dbReference type="EMBL" id="JAAKZZ010000865">
    <property type="protein sequence ID" value="NGO73722.1"/>
    <property type="molecule type" value="Genomic_DNA"/>
</dbReference>
<protein>
    <submittedName>
        <fullName evidence="2">Uncharacterized protein</fullName>
    </submittedName>
</protein>
<dbReference type="Pfam" id="PF20471">
    <property type="entry name" value="DUF6716"/>
    <property type="match status" value="1"/>
</dbReference>
<evidence type="ECO:0000313" key="3">
    <source>
        <dbReference type="Proteomes" id="UP000477722"/>
    </source>
</evidence>
<dbReference type="InterPro" id="IPR046561">
    <property type="entry name" value="DUF6716"/>
</dbReference>
<evidence type="ECO:0000256" key="1">
    <source>
        <dbReference type="SAM" id="MobiDB-lite"/>
    </source>
</evidence>